<evidence type="ECO:0000256" key="3">
    <source>
        <dbReference type="ARBA" id="ARBA00004147"/>
    </source>
</evidence>
<dbReference type="Pfam" id="PF00271">
    <property type="entry name" value="Helicase_C"/>
    <property type="match status" value="1"/>
</dbReference>
<dbReference type="GO" id="GO:0019029">
    <property type="term" value="C:helical viral capsid"/>
    <property type="evidence" value="ECO:0007669"/>
    <property type="project" value="UniProtKB-KW"/>
</dbReference>
<feature type="transmembrane region" description="Helical" evidence="35">
    <location>
        <begin position="1808"/>
        <end position="1827"/>
    </location>
</feature>
<evidence type="ECO:0000256" key="22">
    <source>
        <dbReference type="ARBA" id="ARBA00022806"/>
    </source>
</evidence>
<evidence type="ECO:0000256" key="34">
    <source>
        <dbReference type="SAM" id="MobiDB-lite"/>
    </source>
</evidence>
<keyword evidence="18" id="KW-0808">Transferase</keyword>
<dbReference type="GO" id="GO:0016818">
    <property type="term" value="F:hydrolase activity, acting on acid anhydrides, in phosphorus-containing anhydrides"/>
    <property type="evidence" value="ECO:0007669"/>
    <property type="project" value="InterPro"/>
</dbReference>
<dbReference type="InterPro" id="IPR002540">
    <property type="entry name" value="Pept_S30_P1_potyvir"/>
</dbReference>
<dbReference type="PROSITE" id="PS51192">
    <property type="entry name" value="HELICASE_ATP_BIND_1"/>
    <property type="match status" value="1"/>
</dbReference>
<dbReference type="InterPro" id="IPR009003">
    <property type="entry name" value="Peptidase_S1_PA"/>
</dbReference>
<dbReference type="InterPro" id="IPR013648">
    <property type="entry name" value="PP_Potyviridae"/>
</dbReference>
<evidence type="ECO:0000259" key="38">
    <source>
        <dbReference type="PROSITE" id="PS51194"/>
    </source>
</evidence>
<evidence type="ECO:0000256" key="5">
    <source>
        <dbReference type="ARBA" id="ARBA00006064"/>
    </source>
</evidence>
<dbReference type="GeneID" id="13842726"/>
<feature type="compositionally biased region" description="Basic residues" evidence="34">
    <location>
        <begin position="132"/>
        <end position="143"/>
    </location>
</feature>
<dbReference type="KEGG" id="vg:13842726"/>
<evidence type="ECO:0000256" key="13">
    <source>
        <dbReference type="ARBA" id="ARBA00022561"/>
    </source>
</evidence>
<dbReference type="Pfam" id="PF00270">
    <property type="entry name" value="DEAD"/>
    <property type="match status" value="1"/>
</dbReference>
<dbReference type="InterPro" id="IPR001730">
    <property type="entry name" value="Potyv_NIa-pro_dom"/>
</dbReference>
<dbReference type="InterPro" id="IPR001592">
    <property type="entry name" value="Poty_coat"/>
</dbReference>
<dbReference type="Pfam" id="PF00851">
    <property type="entry name" value="Peptidase_C6"/>
    <property type="match status" value="1"/>
</dbReference>
<evidence type="ECO:0000256" key="29">
    <source>
        <dbReference type="ARBA" id="ARBA00029422"/>
    </source>
</evidence>
<keyword evidence="35" id="KW-0812">Transmembrane</keyword>
<evidence type="ECO:0000256" key="16">
    <source>
        <dbReference type="ARBA" id="ARBA00022632"/>
    </source>
</evidence>
<dbReference type="GO" id="GO:0004386">
    <property type="term" value="F:helicase activity"/>
    <property type="evidence" value="ECO:0007669"/>
    <property type="project" value="UniProtKB-KW"/>
</dbReference>
<evidence type="ECO:0000256" key="23">
    <source>
        <dbReference type="ARBA" id="ARBA00022807"/>
    </source>
</evidence>
<keyword evidence="43" id="KW-1185">Reference proteome</keyword>
<dbReference type="PANTHER" id="PTHR43519">
    <property type="entry name" value="ATP-DEPENDENT RNA HELICASE HRPB"/>
    <property type="match status" value="1"/>
</dbReference>
<keyword evidence="21" id="KW-0378">Hydrolase</keyword>
<evidence type="ECO:0000256" key="2">
    <source>
        <dbReference type="ARBA" id="ARBA00001848"/>
    </source>
</evidence>
<evidence type="ECO:0000256" key="18">
    <source>
        <dbReference type="ARBA" id="ARBA00022679"/>
    </source>
</evidence>
<dbReference type="GO" id="GO:0044161">
    <property type="term" value="C:host cell cytoplasmic vesicle"/>
    <property type="evidence" value="ECO:0007669"/>
    <property type="project" value="UniProtKB-SubCell"/>
</dbReference>
<dbReference type="InterPro" id="IPR043502">
    <property type="entry name" value="DNA/RNA_pol_sf"/>
</dbReference>
<keyword evidence="7" id="KW-0941">Suppressor of RNA silencing</keyword>
<feature type="region of interest" description="Disordered" evidence="34">
    <location>
        <begin position="111"/>
        <end position="147"/>
    </location>
</feature>
<organism evidence="42 43">
    <name type="scientific">Pokeweed mosaic virus</name>
    <dbReference type="NCBI Taxonomy" id="1220025"/>
    <lineage>
        <taxon>Viruses</taxon>
        <taxon>Riboviria</taxon>
        <taxon>Orthornavirae</taxon>
        <taxon>Pisuviricota</taxon>
        <taxon>Stelpaviricetes</taxon>
        <taxon>Patatavirales</taxon>
        <taxon>Potyviridae</taxon>
        <taxon>Potyvirus</taxon>
        <taxon>Potyvirus phytolaccae</taxon>
    </lineage>
</organism>
<dbReference type="PRINTS" id="PR00966">
    <property type="entry name" value="NIAPOTYPTASE"/>
</dbReference>
<evidence type="ECO:0000256" key="10">
    <source>
        <dbReference type="ARBA" id="ARBA00022497"/>
    </source>
</evidence>
<protein>
    <recommendedName>
        <fullName evidence="6">Genome polyprotein</fullName>
    </recommendedName>
</protein>
<keyword evidence="20" id="KW-0547">Nucleotide-binding</keyword>
<comment type="similarity">
    <text evidence="5 33">Belongs to the potyviridae genome polyprotein family.</text>
</comment>
<feature type="domain" description="Helicase C-terminal" evidence="38">
    <location>
        <begin position="1393"/>
        <end position="1552"/>
    </location>
</feature>
<keyword evidence="19" id="KW-0548">Nucleotidyltransferase</keyword>
<evidence type="ECO:0000256" key="6">
    <source>
        <dbReference type="ARBA" id="ARBA00020107"/>
    </source>
</evidence>
<dbReference type="Pfam" id="PF08440">
    <property type="entry name" value="Poty_PP"/>
    <property type="match status" value="1"/>
</dbReference>
<evidence type="ECO:0000256" key="27">
    <source>
        <dbReference type="ARBA" id="ARBA00023280"/>
    </source>
</evidence>
<dbReference type="InterPro" id="IPR011545">
    <property type="entry name" value="DEAD/DEAH_box_helicase_dom"/>
</dbReference>
<evidence type="ECO:0000256" key="15">
    <source>
        <dbReference type="ARBA" id="ARBA00022581"/>
    </source>
</evidence>
<dbReference type="Pfam" id="PF00680">
    <property type="entry name" value="RdRP_1"/>
    <property type="match status" value="1"/>
</dbReference>
<evidence type="ECO:0000259" key="40">
    <source>
        <dbReference type="PROSITE" id="PS51744"/>
    </source>
</evidence>
<keyword evidence="17" id="KW-0645">Protease</keyword>
<proteinExistence type="inferred from homology"/>
<keyword evidence="22" id="KW-0347">Helicase</keyword>
<evidence type="ECO:0000256" key="14">
    <source>
        <dbReference type="ARBA" id="ARBA00022562"/>
    </source>
</evidence>
<dbReference type="Pfam" id="PF00767">
    <property type="entry name" value="Poty_coat"/>
    <property type="match status" value="1"/>
</dbReference>
<sequence length="3056" mass="347714">MATILFGSFPVDMAPYLNGVSMSPPPTRYLRAAEIPQPEEEEKIDVLEEFSRRVNAERCNRTFMKQKHVMKGRYSQWVNFTKRELREQARKKRDEEVRKIFLSQPDSVLTRISIARGPTPSEVESQTPPRRPLNRSKRVKKPQTMKQVSMDTECTEALIRCVRKIARKNELTVEIVGKRAYKISPAKFRGCNIPRVHVHHMDGKKRSIDLKIHPRDTEFLNICMRQFVTKQSVTTDQLRNGDSGLMFLRNNVMGTISRSRDWFIVRGSHEGKLYDATIRVTDAVRRTMNHYSVAETFWRGFNSWFLKHKATTDHQCESNLPVEDCGAVAALLCQVVNPCGRITCEKCLQQIEDMTTKTFFSLVAERSRTTIEILRTKFPRFKHSIKLMERLMSIEEDNTAFESFREVRLLVGERNDGVFRHINKLNDLCALGKQADADQMKAIGANLLEIARFMKNRTEHTKAGSLQHFRNKISGKAHVNPTLMCDNQLGKNGNFLWGKREYHAKRFFANYFDVIIPSEGYDKFIERIGPNSKRKLAIGNLIVSTNFEKLRVQLEGERIEPESLTSACTSKLNGNFRYPCCCVTLDDGRPVYSDLKMPTKNHLVLGNTGDSKYLDLPVDTENKMYIAKQGYCYINIFLAMLVNVDEEQAKDFTKMVRDTIIPALGTWPSMMDVATSCAFLVAFYPDTANAELPRILVDHKNQMMHVIDSFGSLTTGYHVLKANTITQLTQFASNSLESEMKHYKVGGLSNCQDISHDAALQLLIHGIFRPKFLKEILEEEPYLLVMGIVSPNVLLAMYNNGVFEQALQMFLRCDQSLTTMVAILNTLAVKVSGASLVVEQHRIIQSHAGLIMDQIFRGTRPNFSYMTAINYLLVVDARNETDAGLEAIGYRTFFEETQEICEKNYIARLEASWAGLSWLEKSYAIWHSRKYLQFGRRLRKFKNTTLSSPVCSMSITQCAGQITQSVKQTGCKIITGGRNGMTKLYSKTMLFCFSRLRKLLPDFLKLLNILLCLSALVAIAQGTASMLNEHKRLKMEIAEKKFKNNEEHLVRFKNYYDFSHPDGTEEDFLETLKDSSAELYGHYKDVYVAPKPGVVFQDAKSDSRKMEQGIAMIALILMVFDTDRSDCVYRTLNKFKGVMSSLYAKPVSFQSIDDIKPTLEEKNMTVDIVLSGDDAVSTNTQEITFEKWWSLQLHRNAVRPHYRTEGKFIEFTRSQAAAIALQIAHADENDFLIRGNVGSGKSTGLPFHLSKKGSVLLIEPTRPLTENVTKQLRHDPFYAKPTIRMRGLSAFGSDPITIMTTGFALHFYANNMDQLKNLDFIIFDECHVTDASAMAFRNLLYEVDYKGKVIKASATPPGREGEFKTQYPVDLRVEESLSFDEFVTAQGKGTNADVVQRGDNILVYVASYNEVDQLSKLLIDRKFHVTKIDGRTMKIGSTEIKTCGTAEKKHFLVATNIIENGVTLDIDVVVDFGVKVQPTLDCDNRMVSYRKVSISYGERIQRLGRVGRHKAGVALRIGHTEKGIMEIPPIVATEAAFLCFTYGLPVTTQNVSVSLLSQCTVKQARTMVQFELPIFYTQHLVRFDGTMHPAIHNILKRFKLRDSETILNKLSLPYKQTAVWLSGKAYRNLIGTTLPETVKIPFFVKDVPDKMHEEVWDAIQQHKQDAGIGRLTMAQATKVAYTLQTDIHAIPRTLRIIDLLLEAEQTKKNHFESVASQSLSSTNFSLSSIMTSLRSHYTRNHTAENIEILQKARAQLLEFANLGHDPSATELVKNFYYLEAVEFQSQAGVAQALKLKGIWKKSLITRDLLIIFCVFIGGLYMILLYFYETFHSEVKFEGAKHKNQRLRFRNARDRKLGYEVHADDDTIEHFFGAAYTEKGKKKGKTHGMGKKNRRFTHMYGYDPTDYTFVRFVDPLTGKTLDDSPYTDINLIQQAFGEERIRMIGEDELDPQQIMNSPGLKAYYGNQTTRKALEVDLTPHNPLLVGRNTNSISGFPEREGELRQTGQARPINFDQIPREDEVSFESLSMLRGVRDYNPIASVICQLTNESEGETTTLHGIGYGPYIITNQHLFKRNNGNLKIISQHGTFRVHNTCNLPLLPIKGQDVLIMRLPKDFPPFPQRIKFRTPEKGERVCIVMSNFQTKSISSMVSETSHIYPVPNSSFWKHWISTKNGHCGSPIVATRDGAILGIHSIANTDNTGNYFTCFGEKFSEKFDELVANGDWTKGWKFNANTIAWGSLYLKDSVPEETFKITKLIQDLVGGSEVCLQATTQSKKWMYDALEDNLRPMATMDGKLVTKHTVKGKCSLFATYLQVDQQAQQYFTPLMGSYKPSRLNKEAYIKDLMKYSSVIDIGLVDCEAFERAERKLYQRLVEWGFETCDYINDEESILASLNMKAAVGALYQGKKRDYFQGMDNQSVANLIKASCKRLFLGKLGIWNGSLKAELRPEEKVSQNKTRTFTAAPLDTLLGGKVCVDDFNNQFYSLNLKCPWSVGMTKFYGGWNSLMTQLPDGWLYCDADGSQFDSSLSPYLINAVLNLRLSFMEDWELGEQMLKNLYTEIVYTPIATPDGTIVKKFKGNNSGQPSTVVDNTLMVILAMYYSFEIHDLSEHDCVFFVNGDDLLIAIQPEKEKFLDGLSETFRTLGLKYDFSSRTKRREDLWFMSHCAIKREGIYIPKLEPERIVSILEWDRSSEPTHRLEAICAAMIESWGYDQLTHEIRRFYKWVLEQAPYAQLAQEGKAPYLAESALRNLYLDKTPTESELQQYISCFYEDELTDEQIEVYFQSDVNAGVGRPSKQHDQPSSSQQIQQQQAAPPTPQHGDSDVNVGTRGTFSVPRLKGSISKMSLPKLKGKPIVNLDHLLGYDPEQTSISNAKATQSQLSVWYDTVKASYDVDDEAMKILLNGLMVWCIENGTSPNINGSWVMMDGDEQIEYPLKPIVENAKPTLRQIMMHFSDLAEAYIEKRNLKEKYMPRYGLIRNLTDMTLARYAFDFYEVTSRTPARAREAHIQMKAAALRNASTKMFGLDGNVGTKEENTERHTAEDVSREMHNLMGVRMV</sequence>
<dbReference type="EMBL" id="JQ609095">
    <property type="protein sequence ID" value="AFP66236.1"/>
    <property type="molecule type" value="Genomic_RNA"/>
</dbReference>
<dbReference type="CDD" id="cd23175">
    <property type="entry name" value="ps-ssRNAv_Potyviridae_RdRp"/>
    <property type="match status" value="1"/>
</dbReference>
<dbReference type="Pfam" id="PF00863">
    <property type="entry name" value="Peptidase_C4"/>
    <property type="match status" value="1"/>
</dbReference>
<evidence type="ECO:0000313" key="43">
    <source>
        <dbReference type="Proteomes" id="UP000202415"/>
    </source>
</evidence>
<evidence type="ECO:0000256" key="19">
    <source>
        <dbReference type="ARBA" id="ARBA00022695"/>
    </source>
</evidence>
<feature type="domain" description="Peptidase C6" evidence="40">
    <location>
        <begin position="624"/>
        <end position="746"/>
    </location>
</feature>
<evidence type="ECO:0000256" key="31">
    <source>
        <dbReference type="ARBA" id="ARBA00045403"/>
    </source>
</evidence>
<keyword evidence="25" id="KW-0946">Virion</keyword>
<keyword evidence="26" id="KW-0693">Viral RNA replication</keyword>
<dbReference type="MEROPS" id="C04.014"/>
<dbReference type="SMART" id="SM00487">
    <property type="entry name" value="DEXDc"/>
    <property type="match status" value="1"/>
</dbReference>
<keyword evidence="8" id="KW-0696">RNA-directed RNA polymerase</keyword>
<evidence type="ECO:0000256" key="25">
    <source>
        <dbReference type="ARBA" id="ARBA00022844"/>
    </source>
</evidence>
<dbReference type="PROSITE" id="PS51194">
    <property type="entry name" value="HELICASE_CTER"/>
    <property type="match status" value="1"/>
</dbReference>
<dbReference type="GO" id="GO:0006351">
    <property type="term" value="P:DNA-templated transcription"/>
    <property type="evidence" value="ECO:0007669"/>
    <property type="project" value="InterPro"/>
</dbReference>
<keyword evidence="12" id="KW-0597">Phosphoprotein</keyword>
<dbReference type="Pfam" id="PF01577">
    <property type="entry name" value="Peptidase_S30"/>
    <property type="match status" value="1"/>
</dbReference>
<dbReference type="InterPro" id="IPR031159">
    <property type="entry name" value="HC_PRO_CPD_dom"/>
</dbReference>
<comment type="function">
    <text evidence="28">Involved in aphid transmission, cell-to-cell and systemis movement, encapsidation of the viral RNA and in the regulation of viral RNA amplification.</text>
</comment>
<evidence type="ECO:0000256" key="21">
    <source>
        <dbReference type="ARBA" id="ARBA00022801"/>
    </source>
</evidence>
<feature type="active site" description="For helper component proteinase activity" evidence="32">
    <location>
        <position position="705"/>
    </location>
</feature>
<dbReference type="SMART" id="SM00490">
    <property type="entry name" value="HELICc"/>
    <property type="match status" value="1"/>
</dbReference>
<dbReference type="SUPFAM" id="SSF50494">
    <property type="entry name" value="Trypsin-like serine proteases"/>
    <property type="match status" value="1"/>
</dbReference>
<dbReference type="InterPro" id="IPR001456">
    <property type="entry name" value="HC-pro"/>
</dbReference>
<feature type="domain" description="RdRp catalytic" evidence="36">
    <location>
        <begin position="2512"/>
        <end position="2632"/>
    </location>
</feature>
<comment type="subcellular location">
    <subcellularLocation>
        <location evidence="30">Host cytoplasmic vesicle</location>
    </subcellularLocation>
    <subcellularLocation>
        <location evidence="3">Host nucleus</location>
    </subcellularLocation>
    <subcellularLocation>
        <location evidence="4">Virion</location>
    </subcellularLocation>
</comment>
<dbReference type="GO" id="GO:0039694">
    <property type="term" value="P:viral RNA genome replication"/>
    <property type="evidence" value="ECO:0007669"/>
    <property type="project" value="InterPro"/>
</dbReference>
<evidence type="ECO:0000256" key="12">
    <source>
        <dbReference type="ARBA" id="ARBA00022553"/>
    </source>
</evidence>
<evidence type="ECO:0000256" key="28">
    <source>
        <dbReference type="ARBA" id="ARBA00029405"/>
    </source>
</evidence>
<comment type="function">
    <text evidence="31">Mediates the cap-independent, EIF4E-dependent translation of viral genomic RNAs. Binds to the cap-binding site of host EIF4E and thus interferes with the host EIF4E-dependent mRNA export and translation. VPg-RNA directly binds EIF4E and is a template for transcription. Also forms trimeric complexes with EIF4E-EIF4G, which are templates for translation.</text>
</comment>
<comment type="catalytic activity">
    <reaction evidence="2">
        <text>Hydrolyzes a Gly-|-Gly bond at its own C-terminus, commonly in the sequence -Tyr-Xaa-Val-Gly-|-Gly, in the processing of the potyviral polyprotein.</text>
        <dbReference type="EC" id="3.4.22.45"/>
    </reaction>
</comment>
<evidence type="ECO:0000256" key="20">
    <source>
        <dbReference type="ARBA" id="ARBA00022741"/>
    </source>
</evidence>
<feature type="compositionally biased region" description="Low complexity" evidence="34">
    <location>
        <begin position="2799"/>
        <end position="2812"/>
    </location>
</feature>
<dbReference type="InterPro" id="IPR043128">
    <property type="entry name" value="Rev_trsase/Diguanyl_cyclase"/>
</dbReference>
<reference evidence="42 43" key="1">
    <citation type="journal article" date="2012" name="Arch. Virol.">
        <title>Complete genome sequence of two isolates of pokeweed mosaic virus and its relationship to other members of the genus Potyvirus.</title>
        <authorList>
            <person name="Xu D."/>
            <person name="Wang M."/>
            <person name="Kinard G."/>
            <person name="Li R."/>
        </authorList>
    </citation>
    <scope>NUCLEOTIDE SEQUENCE [LARGE SCALE GENOMIC DNA]</scope>
    <source>
        <strain evidence="42">PkMV-PA</strain>
    </source>
</reference>
<keyword evidence="27" id="KW-0899">Viral immunoevasion</keyword>
<evidence type="ECO:0000256" key="35">
    <source>
        <dbReference type="SAM" id="Phobius"/>
    </source>
</evidence>
<dbReference type="GO" id="GO:0005198">
    <property type="term" value="F:structural molecule activity"/>
    <property type="evidence" value="ECO:0007669"/>
    <property type="project" value="InterPro"/>
</dbReference>
<dbReference type="Pfam" id="PF13608">
    <property type="entry name" value="Potyvirid-P3"/>
    <property type="match status" value="1"/>
</dbReference>
<evidence type="ECO:0000259" key="37">
    <source>
        <dbReference type="PROSITE" id="PS51192"/>
    </source>
</evidence>
<dbReference type="GO" id="GO:0004197">
    <property type="term" value="F:cysteine-type endopeptidase activity"/>
    <property type="evidence" value="ECO:0007669"/>
    <property type="project" value="InterPro"/>
</dbReference>
<keyword evidence="15" id="KW-0945">Host-virus interaction</keyword>
<keyword evidence="16" id="KW-1090">Inhibition of host innate immune response by virus</keyword>
<evidence type="ECO:0000259" key="36">
    <source>
        <dbReference type="PROSITE" id="PS50507"/>
    </source>
</evidence>
<evidence type="ECO:0000256" key="33">
    <source>
        <dbReference type="RuleBase" id="RU003351"/>
    </source>
</evidence>
<dbReference type="PANTHER" id="PTHR43519:SF1">
    <property type="entry name" value="ATP-DEPENDENT RNA HELICASE HRPB"/>
    <property type="match status" value="1"/>
</dbReference>
<evidence type="ECO:0000256" key="7">
    <source>
        <dbReference type="ARBA" id="ARBA00022463"/>
    </source>
</evidence>
<evidence type="ECO:0000256" key="26">
    <source>
        <dbReference type="ARBA" id="ARBA00022953"/>
    </source>
</evidence>
<evidence type="ECO:0000256" key="17">
    <source>
        <dbReference type="ARBA" id="ARBA00022670"/>
    </source>
</evidence>
<dbReference type="SUPFAM" id="SSF56672">
    <property type="entry name" value="DNA/RNA polymerases"/>
    <property type="match status" value="1"/>
</dbReference>
<keyword evidence="9" id="KW-1036">Host cytoplasmic vesicle</keyword>
<dbReference type="InterPro" id="IPR027417">
    <property type="entry name" value="P-loop_NTPase"/>
</dbReference>
<keyword evidence="11" id="KW-0191">Covalent protein-RNA linkage</keyword>
<accession>J3SYI6</accession>
<keyword evidence="23" id="KW-0788">Thiol protease</keyword>
<keyword evidence="13" id="KW-0167">Capsid protein</keyword>
<dbReference type="InterPro" id="IPR042308">
    <property type="entry name" value="HC_PRO_CPD_sf"/>
</dbReference>
<dbReference type="InterPro" id="IPR007094">
    <property type="entry name" value="RNA-dir_pol_PSvirus"/>
</dbReference>
<dbReference type="InterPro" id="IPR043504">
    <property type="entry name" value="Peptidase_S1_PA_chymotrypsin"/>
</dbReference>
<dbReference type="PROSITE" id="PS51436">
    <property type="entry name" value="POTYVIRUS_NIA_PRO"/>
    <property type="match status" value="1"/>
</dbReference>
<dbReference type="InterPro" id="IPR039560">
    <property type="entry name" value="Potyvirid-P3"/>
</dbReference>
<feature type="domain" description="Peptidase S30" evidence="41">
    <location>
        <begin position="149"/>
        <end position="291"/>
    </location>
</feature>
<dbReference type="GO" id="GO:0052170">
    <property type="term" value="P:symbiont-mediated suppression of host innate immune response"/>
    <property type="evidence" value="ECO:0007669"/>
    <property type="project" value="UniProtKB-KW"/>
</dbReference>
<dbReference type="PROSITE" id="PS50507">
    <property type="entry name" value="RDRP_SSRNA_POS"/>
    <property type="match status" value="1"/>
</dbReference>
<dbReference type="RefSeq" id="YP_008719787.1">
    <property type="nucleotide sequence ID" value="NC_018872.2"/>
</dbReference>
<evidence type="ECO:0000256" key="30">
    <source>
        <dbReference type="ARBA" id="ARBA00034108"/>
    </source>
</evidence>
<dbReference type="PROSITE" id="PS51871">
    <property type="entry name" value="PV_P1_PRO"/>
    <property type="match status" value="1"/>
</dbReference>
<keyword evidence="10" id="KW-1139">Helical capsid protein</keyword>
<evidence type="ECO:0000256" key="32">
    <source>
        <dbReference type="PROSITE-ProRule" id="PRU01080"/>
    </source>
</evidence>
<dbReference type="GO" id="GO:0005524">
    <property type="term" value="F:ATP binding"/>
    <property type="evidence" value="ECO:0007669"/>
    <property type="project" value="UniProtKB-KW"/>
</dbReference>
<dbReference type="Gene3D" id="2.40.10.10">
    <property type="entry name" value="Trypsin-like serine proteases"/>
    <property type="match status" value="2"/>
</dbReference>
<dbReference type="InterPro" id="IPR001650">
    <property type="entry name" value="Helicase_C-like"/>
</dbReference>
<dbReference type="InterPro" id="IPR014001">
    <property type="entry name" value="Helicase_ATP-bd"/>
</dbReference>
<dbReference type="GO" id="GO:0003968">
    <property type="term" value="F:RNA-directed RNA polymerase activity"/>
    <property type="evidence" value="ECO:0007669"/>
    <property type="project" value="UniProtKB-KW"/>
</dbReference>
<feature type="domain" description="Helicase ATP-binding" evidence="37">
    <location>
        <begin position="1222"/>
        <end position="1374"/>
    </location>
</feature>
<evidence type="ECO:0000259" key="41">
    <source>
        <dbReference type="PROSITE" id="PS51871"/>
    </source>
</evidence>
<keyword evidence="35" id="KW-1133">Transmembrane helix</keyword>
<feature type="active site" description="For helper component proteinase activity" evidence="32">
    <location>
        <position position="632"/>
    </location>
</feature>
<evidence type="ECO:0000256" key="11">
    <source>
        <dbReference type="ARBA" id="ARBA00022520"/>
    </source>
</evidence>
<evidence type="ECO:0000256" key="4">
    <source>
        <dbReference type="ARBA" id="ARBA00004328"/>
    </source>
</evidence>
<dbReference type="PROSITE" id="PS51744">
    <property type="entry name" value="HC_PRO_CPD"/>
    <property type="match status" value="1"/>
</dbReference>
<keyword evidence="24" id="KW-0067">ATP-binding</keyword>
<dbReference type="Gene3D" id="3.30.70.270">
    <property type="match status" value="1"/>
</dbReference>
<evidence type="ECO:0000313" key="42">
    <source>
        <dbReference type="EMBL" id="AFP66236.1"/>
    </source>
</evidence>
<dbReference type="Gene3D" id="3.40.50.300">
    <property type="entry name" value="P-loop containing nucleotide triphosphate hydrolases"/>
    <property type="match status" value="2"/>
</dbReference>
<evidence type="ECO:0000259" key="39">
    <source>
        <dbReference type="PROSITE" id="PS51436"/>
    </source>
</evidence>
<dbReference type="InterPro" id="IPR001205">
    <property type="entry name" value="RNA-dir_pol_C"/>
</dbReference>
<dbReference type="GO" id="GO:0042025">
    <property type="term" value="C:host cell nucleus"/>
    <property type="evidence" value="ECO:0007669"/>
    <property type="project" value="UniProtKB-SubCell"/>
</dbReference>
<name>J3SYI6_9POTV</name>
<keyword evidence="35" id="KW-0472">Membrane</keyword>
<feature type="domain" description="Peptidase C4" evidence="39">
    <location>
        <begin position="2025"/>
        <end position="2243"/>
    </location>
</feature>
<evidence type="ECO:0000256" key="24">
    <source>
        <dbReference type="ARBA" id="ARBA00022840"/>
    </source>
</evidence>
<evidence type="ECO:0000256" key="1">
    <source>
        <dbReference type="ARBA" id="ARBA00000785"/>
    </source>
</evidence>
<dbReference type="GO" id="GO:0006508">
    <property type="term" value="P:proteolysis"/>
    <property type="evidence" value="ECO:0007669"/>
    <property type="project" value="UniProtKB-KW"/>
</dbReference>
<dbReference type="Gene3D" id="3.90.70.150">
    <property type="entry name" value="Helper component proteinase"/>
    <property type="match status" value="1"/>
</dbReference>
<feature type="region of interest" description="Disordered" evidence="34">
    <location>
        <begin position="2789"/>
        <end position="2828"/>
    </location>
</feature>
<evidence type="ECO:0000256" key="9">
    <source>
        <dbReference type="ARBA" id="ARBA00022488"/>
    </source>
</evidence>
<comment type="catalytic activity">
    <reaction evidence="1">
        <text>Hydrolyzes glutaminyl bonds, and activity is further restricted by preferences for the amino acids in P6 - P1' that vary with the species of potyvirus, e.g. Glu-Xaa-Xaa-Tyr-Xaa-Gln-|-(Ser or Gly) for the enzyme from tobacco etch virus. The natural substrate is the viral polyprotein, but other proteins and oligopeptides containing the appropriate consensus sequence are also cleaved.</text>
        <dbReference type="EC" id="3.4.22.44"/>
    </reaction>
</comment>
<dbReference type="SUPFAM" id="SSF52540">
    <property type="entry name" value="P-loop containing nucleoside triphosphate hydrolases"/>
    <property type="match status" value="2"/>
</dbReference>
<dbReference type="Proteomes" id="UP000202415">
    <property type="component" value="Segment"/>
</dbReference>
<comment type="function">
    <text evidence="29">Has helicase activity. It may be involved in replication.</text>
</comment>
<dbReference type="GO" id="GO:0003723">
    <property type="term" value="F:RNA binding"/>
    <property type="evidence" value="ECO:0007669"/>
    <property type="project" value="InterPro"/>
</dbReference>
<evidence type="ECO:0000256" key="8">
    <source>
        <dbReference type="ARBA" id="ARBA00022484"/>
    </source>
</evidence>
<keyword evidence="14" id="KW-1048">Host nucleus</keyword>